<gene>
    <name evidence="1" type="ORF">FS935_00225</name>
</gene>
<keyword evidence="2" id="KW-1185">Reference proteome</keyword>
<comment type="caution">
    <text evidence="1">The sequence shown here is derived from an EMBL/GenBank/DDBJ whole genome shotgun (WGS) entry which is preliminary data.</text>
</comment>
<organism evidence="1 2">
    <name type="scientific">Metabacillus litoralis</name>
    <dbReference type="NCBI Taxonomy" id="152268"/>
    <lineage>
        <taxon>Bacteria</taxon>
        <taxon>Bacillati</taxon>
        <taxon>Bacillota</taxon>
        <taxon>Bacilli</taxon>
        <taxon>Bacillales</taxon>
        <taxon>Bacillaceae</taxon>
        <taxon>Metabacillus</taxon>
    </lineage>
</organism>
<dbReference type="EMBL" id="VOQF01000001">
    <property type="protein sequence ID" value="TXC92675.1"/>
    <property type="molecule type" value="Genomic_DNA"/>
</dbReference>
<sequence>MSNIKSEIEKINIPRELHERSKLGVKKAKQEKTGNKSSIIKRSLTTAACIIGIVGLSFSPVGAAVKEAYDKIFESEKIDDPGLKAVLKDGHGQALSQTYFDKKNDITVHFENVITDSSETKLLVTFESETTNLKNYAIDLFEGDSKMYVVTANGERKELDNIGWGSRHYDKKENKVSTALSIDSIKKYENQQISLEIENITIWSDTGRDKLETVWPVSFTLDKSYISNVETVVLNKEFSYDNETYKIEQVEYSELETRLVISGSDMIYIDEFGEEFQTKSKLELQFLNARKINPGSGYTVAEGKSGVFLRESSKKIDPNFSKGEVDSELGKFLMIFAPVKDRSNVVLEIGEELKIPLSK</sequence>
<dbReference type="RefSeq" id="WP_146945535.1">
    <property type="nucleotide sequence ID" value="NZ_VOQF01000001.1"/>
</dbReference>
<accession>A0A5C6W6Z1</accession>
<protein>
    <submittedName>
        <fullName evidence="1">DUF4179 domain-containing protein</fullName>
    </submittedName>
</protein>
<dbReference type="OrthoDB" id="2787767at2"/>
<reference evidence="1 2" key="1">
    <citation type="journal article" date="2005" name="Int. J. Syst. Evol. Microbiol.">
        <title>Bacillus litoralis sp. nov., isolated from a tidal flat of the Yellow Sea in Korea.</title>
        <authorList>
            <person name="Yoon J.H."/>
            <person name="Oh T.K."/>
        </authorList>
    </citation>
    <scope>NUCLEOTIDE SEQUENCE [LARGE SCALE GENOMIC DNA]</scope>
    <source>
        <strain evidence="1 2">SW-211</strain>
    </source>
</reference>
<proteinExistence type="predicted"/>
<name>A0A5C6W6Z1_9BACI</name>
<dbReference type="AlphaFoldDB" id="A0A5C6W6Z1"/>
<dbReference type="Proteomes" id="UP000321363">
    <property type="component" value="Unassembled WGS sequence"/>
</dbReference>
<evidence type="ECO:0000313" key="2">
    <source>
        <dbReference type="Proteomes" id="UP000321363"/>
    </source>
</evidence>
<evidence type="ECO:0000313" key="1">
    <source>
        <dbReference type="EMBL" id="TXC92675.1"/>
    </source>
</evidence>